<evidence type="ECO:0000256" key="5">
    <source>
        <dbReference type="ARBA" id="ARBA00022989"/>
    </source>
</evidence>
<protein>
    <recommendedName>
        <fullName evidence="14">H+ nucleoside cotransporter</fullName>
    </recommendedName>
</protein>
<feature type="transmembrane region" description="Helical" evidence="8">
    <location>
        <begin position="262"/>
        <end position="284"/>
    </location>
</feature>
<evidence type="ECO:0000313" key="12">
    <source>
        <dbReference type="EMBL" id="KAJ8652826.1"/>
    </source>
</evidence>
<feature type="transmembrane region" description="Helical" evidence="8">
    <location>
        <begin position="524"/>
        <end position="547"/>
    </location>
</feature>
<dbReference type="RefSeq" id="XP_058337740.1">
    <property type="nucleotide sequence ID" value="XM_058491465.1"/>
</dbReference>
<dbReference type="InterPro" id="IPR011642">
    <property type="entry name" value="Gate_dom"/>
</dbReference>
<dbReference type="GO" id="GO:0005886">
    <property type="term" value="C:plasma membrane"/>
    <property type="evidence" value="ECO:0007669"/>
    <property type="project" value="UniProtKB-SubCell"/>
</dbReference>
<feature type="transmembrane region" description="Helical" evidence="8">
    <location>
        <begin position="181"/>
        <end position="198"/>
    </location>
</feature>
<sequence>MHSPPTSTEDDIPAHKEQQQQQRESKADIVGGPNDTHIDMERGVTPRPEEYEYGNEDDDDAKGSLALIYDTHRPWFHLAMWLVFTGFLVAAYILQVPKGYNSENLILGLIYAWFTLYIVCQYISFSRVTRPLYHAGHSTMAPFLRLSKRWRLSIYALFVTTVIVATVFSFPETKSTRKQRLISLLGLIVFVLLLTASSHRRRAINWFIVCSGLLFQFLLALFVFRSSVGHDIFQWMSNFVQGFLGMARHGMAFLTTDPIANLPYFAVVVFPAVIFFSAVVQMLYHLGALQWVSTRFAVIFIKLFQVSGVEAIVAAASPFLGQGESSLLVRPYLRYATRAELHQIMTSGFATVAGSMLAGYMALGVSGEALLTSCIMSIPCSLMVSKIRYPETQESLTRHEIKIPPADPSDRSSNLLHALANGGSIGISVVLCMASNIIAILSLLYAINAGLTWLGHFVNIQELSLQMITGYVFVPMAWLMGVDNGDLVKVGQLMALKIWANEYMAYQAMMTTYAGQLSERSTLVATYALCGFANVPGMGMQIGVLGSLAPGRTGDISRLVVSAMICGFISTCISAAMAGMLS</sequence>
<evidence type="ECO:0000259" key="10">
    <source>
        <dbReference type="Pfam" id="PF07662"/>
    </source>
</evidence>
<feature type="transmembrane region" description="Helical" evidence="8">
    <location>
        <begin position="204"/>
        <end position="224"/>
    </location>
</feature>
<evidence type="ECO:0000256" key="7">
    <source>
        <dbReference type="SAM" id="MobiDB-lite"/>
    </source>
</evidence>
<evidence type="ECO:0000256" key="3">
    <source>
        <dbReference type="ARBA" id="ARBA00022475"/>
    </source>
</evidence>
<evidence type="ECO:0008006" key="14">
    <source>
        <dbReference type="Google" id="ProtNLM"/>
    </source>
</evidence>
<feature type="compositionally biased region" description="Basic and acidic residues" evidence="7">
    <location>
        <begin position="36"/>
        <end position="50"/>
    </location>
</feature>
<keyword evidence="5 8" id="KW-1133">Transmembrane helix</keyword>
<evidence type="ECO:0000256" key="6">
    <source>
        <dbReference type="ARBA" id="ARBA00023136"/>
    </source>
</evidence>
<dbReference type="Pfam" id="PF07670">
    <property type="entry name" value="Gate"/>
    <property type="match status" value="1"/>
</dbReference>
<proteinExistence type="inferred from homology"/>
<feature type="domain" description="Nucleoside transporter/FeoB GTPase Gate" evidence="11">
    <location>
        <begin position="267"/>
        <end position="363"/>
    </location>
</feature>
<dbReference type="InterPro" id="IPR008276">
    <property type="entry name" value="C_nuclsd_transpt"/>
</dbReference>
<keyword evidence="6 8" id="KW-0472">Membrane</keyword>
<comment type="similarity">
    <text evidence="2">Belongs to the concentrative nucleoside transporter (CNT) (TC 2.A.41) family.</text>
</comment>
<evidence type="ECO:0000259" key="9">
    <source>
        <dbReference type="Pfam" id="PF01773"/>
    </source>
</evidence>
<keyword evidence="3" id="KW-1003">Cell membrane</keyword>
<comment type="caution">
    <text evidence="12">The sequence shown here is derived from an EMBL/GenBank/DDBJ whole genome shotgun (WGS) entry which is preliminary data.</text>
</comment>
<dbReference type="EMBL" id="JARTCD010000092">
    <property type="protein sequence ID" value="KAJ8652826.1"/>
    <property type="molecule type" value="Genomic_DNA"/>
</dbReference>
<dbReference type="GO" id="GO:0015293">
    <property type="term" value="F:symporter activity"/>
    <property type="evidence" value="ECO:0007669"/>
    <property type="project" value="TreeGrafter"/>
</dbReference>
<evidence type="ECO:0000256" key="1">
    <source>
        <dbReference type="ARBA" id="ARBA00004651"/>
    </source>
</evidence>
<comment type="subcellular location">
    <subcellularLocation>
        <location evidence="1">Cell membrane</location>
        <topology evidence="1">Multi-pass membrane protein</topology>
    </subcellularLocation>
</comment>
<evidence type="ECO:0000259" key="11">
    <source>
        <dbReference type="Pfam" id="PF07670"/>
    </source>
</evidence>
<feature type="transmembrane region" description="Helical" evidence="8">
    <location>
        <begin position="425"/>
        <end position="451"/>
    </location>
</feature>
<dbReference type="InterPro" id="IPR011657">
    <property type="entry name" value="CNT_C_dom"/>
</dbReference>
<keyword evidence="4 8" id="KW-0812">Transmembrane</keyword>
<feature type="transmembrane region" description="Helical" evidence="8">
    <location>
        <begin position="559"/>
        <end position="581"/>
    </location>
</feature>
<organism evidence="12 13">
    <name type="scientific">Lichtheimia ornata</name>
    <dbReference type="NCBI Taxonomy" id="688661"/>
    <lineage>
        <taxon>Eukaryota</taxon>
        <taxon>Fungi</taxon>
        <taxon>Fungi incertae sedis</taxon>
        <taxon>Mucoromycota</taxon>
        <taxon>Mucoromycotina</taxon>
        <taxon>Mucoromycetes</taxon>
        <taxon>Mucorales</taxon>
        <taxon>Lichtheimiaceae</taxon>
        <taxon>Lichtheimia</taxon>
    </lineage>
</organism>
<feature type="transmembrane region" description="Helical" evidence="8">
    <location>
        <begin position="152"/>
        <end position="169"/>
    </location>
</feature>
<accession>A0AAD7UV62</accession>
<feature type="compositionally biased region" description="Basic and acidic residues" evidence="7">
    <location>
        <begin position="12"/>
        <end position="27"/>
    </location>
</feature>
<dbReference type="Pfam" id="PF07662">
    <property type="entry name" value="Nucleos_tra2_C"/>
    <property type="match status" value="1"/>
</dbReference>
<feature type="transmembrane region" description="Helical" evidence="8">
    <location>
        <begin position="341"/>
        <end position="363"/>
    </location>
</feature>
<dbReference type="PANTHER" id="PTHR10590">
    <property type="entry name" value="SODIUM/NUCLEOSIDE COTRANSPORTER"/>
    <property type="match status" value="1"/>
</dbReference>
<reference evidence="12 13" key="1">
    <citation type="submission" date="2023-03" db="EMBL/GenBank/DDBJ databases">
        <title>Genome sequence of Lichtheimia ornata CBS 291.66.</title>
        <authorList>
            <person name="Mohabir J.T."/>
            <person name="Shea T.P."/>
            <person name="Kurbessoian T."/>
            <person name="Berby B."/>
            <person name="Fontaine J."/>
            <person name="Livny J."/>
            <person name="Gnirke A."/>
            <person name="Stajich J.E."/>
            <person name="Cuomo C.A."/>
        </authorList>
    </citation>
    <scope>NUCLEOTIDE SEQUENCE [LARGE SCALE GENOMIC DNA]</scope>
    <source>
        <strain evidence="12">CBS 291.66</strain>
    </source>
</reference>
<feature type="domain" description="Concentrative nucleoside transporter N-terminal" evidence="9">
    <location>
        <begin position="185"/>
        <end position="256"/>
    </location>
</feature>
<dbReference type="PANTHER" id="PTHR10590:SF4">
    <property type="entry name" value="SOLUTE CARRIER FAMILY 28 MEMBER 3"/>
    <property type="match status" value="1"/>
</dbReference>
<evidence type="ECO:0000256" key="8">
    <source>
        <dbReference type="SAM" id="Phobius"/>
    </source>
</evidence>
<feature type="transmembrane region" description="Helical" evidence="8">
    <location>
        <begin position="106"/>
        <end position="125"/>
    </location>
</feature>
<gene>
    <name evidence="12" type="ORF">O0I10_011500</name>
</gene>
<evidence type="ECO:0000313" key="13">
    <source>
        <dbReference type="Proteomes" id="UP001234581"/>
    </source>
</evidence>
<name>A0AAD7UV62_9FUNG</name>
<dbReference type="GeneID" id="83218900"/>
<dbReference type="Pfam" id="PF01773">
    <property type="entry name" value="Nucleos_tra2_N"/>
    <property type="match status" value="1"/>
</dbReference>
<evidence type="ECO:0000256" key="2">
    <source>
        <dbReference type="ARBA" id="ARBA00009033"/>
    </source>
</evidence>
<feature type="transmembrane region" description="Helical" evidence="8">
    <location>
        <begin position="463"/>
        <end position="481"/>
    </location>
</feature>
<dbReference type="AlphaFoldDB" id="A0AAD7UV62"/>
<keyword evidence="13" id="KW-1185">Reference proteome</keyword>
<dbReference type="Proteomes" id="UP001234581">
    <property type="component" value="Unassembled WGS sequence"/>
</dbReference>
<dbReference type="InterPro" id="IPR002668">
    <property type="entry name" value="CNT_N_dom"/>
</dbReference>
<dbReference type="GO" id="GO:0005337">
    <property type="term" value="F:nucleoside transmembrane transporter activity"/>
    <property type="evidence" value="ECO:0007669"/>
    <property type="project" value="InterPro"/>
</dbReference>
<feature type="domain" description="Concentrative nucleoside transporter C-terminal" evidence="10">
    <location>
        <begin position="370"/>
        <end position="579"/>
    </location>
</feature>
<feature type="transmembrane region" description="Helical" evidence="8">
    <location>
        <begin position="75"/>
        <end position="94"/>
    </location>
</feature>
<feature type="region of interest" description="Disordered" evidence="7">
    <location>
        <begin position="1"/>
        <end position="57"/>
    </location>
</feature>
<evidence type="ECO:0000256" key="4">
    <source>
        <dbReference type="ARBA" id="ARBA00022692"/>
    </source>
</evidence>